<organism evidence="2 3">
    <name type="scientific">Cotesia glomerata</name>
    <name type="common">Lepidopteran parasitic wasp</name>
    <name type="synonym">Apanteles glomeratus</name>
    <dbReference type="NCBI Taxonomy" id="32391"/>
    <lineage>
        <taxon>Eukaryota</taxon>
        <taxon>Metazoa</taxon>
        <taxon>Ecdysozoa</taxon>
        <taxon>Arthropoda</taxon>
        <taxon>Hexapoda</taxon>
        <taxon>Insecta</taxon>
        <taxon>Pterygota</taxon>
        <taxon>Neoptera</taxon>
        <taxon>Endopterygota</taxon>
        <taxon>Hymenoptera</taxon>
        <taxon>Apocrita</taxon>
        <taxon>Ichneumonoidea</taxon>
        <taxon>Braconidae</taxon>
        <taxon>Microgastrinae</taxon>
        <taxon>Cotesia</taxon>
    </lineage>
</organism>
<keyword evidence="3" id="KW-1185">Reference proteome</keyword>
<name>A0AAV7IN28_COTGL</name>
<evidence type="ECO:0000313" key="3">
    <source>
        <dbReference type="Proteomes" id="UP000826195"/>
    </source>
</evidence>
<evidence type="ECO:0000256" key="1">
    <source>
        <dbReference type="SAM" id="SignalP"/>
    </source>
</evidence>
<feature type="signal peptide" evidence="1">
    <location>
        <begin position="1"/>
        <end position="18"/>
    </location>
</feature>
<dbReference type="EMBL" id="JAHXZJ010001119">
    <property type="protein sequence ID" value="KAH0554532.1"/>
    <property type="molecule type" value="Genomic_DNA"/>
</dbReference>
<gene>
    <name evidence="2" type="ORF">KQX54_011179</name>
</gene>
<feature type="chain" id="PRO_5043596966" evidence="1">
    <location>
        <begin position="19"/>
        <end position="324"/>
    </location>
</feature>
<evidence type="ECO:0000313" key="2">
    <source>
        <dbReference type="EMBL" id="KAH0554532.1"/>
    </source>
</evidence>
<dbReference type="Proteomes" id="UP000826195">
    <property type="component" value="Unassembled WGS sequence"/>
</dbReference>
<comment type="caution">
    <text evidence="2">The sequence shown here is derived from an EMBL/GenBank/DDBJ whole genome shotgun (WGS) entry which is preliminary data.</text>
</comment>
<sequence length="324" mass="37900">MNQNIFLIIYFLTIGANCDVKQKNEYIELKDPPILRVTPISLQDFDYSSNEQVYEEMDELLKLKRKLAIDNNNNNNNNNIKRGDMDPTEVDYSLLEDKIDDKVPKRGDIVTRNKRSDDYDDNYYEDDDDLWGFGENDGLDLINEEYDNLDQPAMEFRKKETIEEPKVREEELERKLRDYIARNRPINLRNRKIDREEHETMLRRLNELPVAAKIVIDQPKFESRNDFERDVDFPEINPSHKGIQVKNFPVPRAPSNPKKTPPNACVWAIVQCCPRSGSKDVDRQVVACFEYMACPGVANWNPDVCRGPWASAARAEIIKYYRSS</sequence>
<dbReference type="AlphaFoldDB" id="A0AAV7IN28"/>
<accession>A0AAV7IN28</accession>
<reference evidence="2 3" key="1">
    <citation type="journal article" date="2021" name="J. Hered.">
        <title>A chromosome-level genome assembly of the parasitoid wasp, Cotesia glomerata (Hymenoptera: Braconidae).</title>
        <authorList>
            <person name="Pinto B.J."/>
            <person name="Weis J.J."/>
            <person name="Gamble T."/>
            <person name="Ode P.J."/>
            <person name="Paul R."/>
            <person name="Zaspel J.M."/>
        </authorList>
    </citation>
    <scope>NUCLEOTIDE SEQUENCE [LARGE SCALE GENOMIC DNA]</scope>
    <source>
        <strain evidence="2">CgM1</strain>
    </source>
</reference>
<protein>
    <submittedName>
        <fullName evidence="2">Uncharacterized protein</fullName>
    </submittedName>
</protein>
<keyword evidence="1" id="KW-0732">Signal</keyword>
<proteinExistence type="predicted"/>